<evidence type="ECO:0000313" key="3">
    <source>
        <dbReference type="EMBL" id="GLT23077.1"/>
    </source>
</evidence>
<feature type="domain" description="Type 4 fimbrial biogenesis protein PilX N-terminal" evidence="2">
    <location>
        <begin position="10"/>
        <end position="60"/>
    </location>
</feature>
<dbReference type="EMBL" id="BSPX01000038">
    <property type="protein sequence ID" value="GLT23077.1"/>
    <property type="molecule type" value="Genomic_DNA"/>
</dbReference>
<evidence type="ECO:0000313" key="4">
    <source>
        <dbReference type="Proteomes" id="UP001157167"/>
    </source>
</evidence>
<organism evidence="3 4">
    <name type="scientific">Zoogloea oryzae</name>
    <dbReference type="NCBI Taxonomy" id="310767"/>
    <lineage>
        <taxon>Bacteria</taxon>
        <taxon>Pseudomonadati</taxon>
        <taxon>Pseudomonadota</taxon>
        <taxon>Betaproteobacteria</taxon>
        <taxon>Rhodocyclales</taxon>
        <taxon>Zoogloeaceae</taxon>
        <taxon>Zoogloea</taxon>
    </lineage>
</organism>
<keyword evidence="1" id="KW-0812">Transmembrane</keyword>
<dbReference type="Pfam" id="PF14341">
    <property type="entry name" value="PilX_N"/>
    <property type="match status" value="1"/>
</dbReference>
<dbReference type="RefSeq" id="WP_284188305.1">
    <property type="nucleotide sequence ID" value="NZ_BSPX01000038.1"/>
</dbReference>
<feature type="transmembrane region" description="Helical" evidence="1">
    <location>
        <begin position="12"/>
        <end position="32"/>
    </location>
</feature>
<reference evidence="4" key="1">
    <citation type="journal article" date="2019" name="Int. J. Syst. Evol. Microbiol.">
        <title>The Global Catalogue of Microorganisms (GCM) 10K type strain sequencing project: providing services to taxonomists for standard genome sequencing and annotation.</title>
        <authorList>
            <consortium name="The Broad Institute Genomics Platform"/>
            <consortium name="The Broad Institute Genome Sequencing Center for Infectious Disease"/>
            <person name="Wu L."/>
            <person name="Ma J."/>
        </authorList>
    </citation>
    <scope>NUCLEOTIDE SEQUENCE [LARGE SCALE GENOMIC DNA]</scope>
    <source>
        <strain evidence="4">NBRC 102407</strain>
    </source>
</reference>
<keyword evidence="4" id="KW-1185">Reference proteome</keyword>
<evidence type="ECO:0000259" key="2">
    <source>
        <dbReference type="Pfam" id="PF14341"/>
    </source>
</evidence>
<evidence type="ECO:0000256" key="1">
    <source>
        <dbReference type="SAM" id="Phobius"/>
    </source>
</evidence>
<comment type="caution">
    <text evidence="3">The sequence shown here is derived from an EMBL/GenBank/DDBJ whole genome shotgun (WGS) entry which is preliminary data.</text>
</comment>
<gene>
    <name evidence="3" type="ORF">GCM10007933_25390</name>
</gene>
<protein>
    <recommendedName>
        <fullName evidence="2">Type 4 fimbrial biogenesis protein PilX N-terminal domain-containing protein</fullName>
    </recommendedName>
</protein>
<name>A0ABQ6FBX6_9RHOO</name>
<keyword evidence="1" id="KW-1133">Transmembrane helix</keyword>
<proteinExistence type="predicted"/>
<dbReference type="InterPro" id="IPR025746">
    <property type="entry name" value="PilX_N_dom"/>
</dbReference>
<dbReference type="Proteomes" id="UP001157167">
    <property type="component" value="Unassembled WGS sequence"/>
</dbReference>
<sequence length="168" mass="17912">MSRNPHHAQRGMVLVASMMILIIITLLGLSAMRSAGLEERMSGNQYDQNYVFEAAEAALREAEIVAASPLTFTSTCTNGLCPTPVAGATDRWMDSSFTGWKSAANANAGIVTAQYILEDMGAQPVDGTCHLQVPVEPTCLIPMVRITARAVAANGRGTSVTLQSNLRQ</sequence>
<accession>A0ABQ6FBX6</accession>
<keyword evidence="1" id="KW-0472">Membrane</keyword>